<accession>B6EPH8</accession>
<dbReference type="HOGENOM" id="CLU_080984_1_0_6"/>
<feature type="domain" description="Capsule biosynthesis GfcC-like C-terminal" evidence="2">
    <location>
        <begin position="171"/>
        <end position="253"/>
    </location>
</feature>
<evidence type="ECO:0000256" key="1">
    <source>
        <dbReference type="SAM" id="SignalP"/>
    </source>
</evidence>
<dbReference type="Gene3D" id="3.10.560.10">
    <property type="entry name" value="Outer membrane lipoprotein wza domain like"/>
    <property type="match status" value="1"/>
</dbReference>
<keyword evidence="5" id="KW-1185">Reference proteome</keyword>
<protein>
    <submittedName>
        <fullName evidence="4">Exported protein</fullName>
    </submittedName>
</protein>
<reference evidence="4 5" key="1">
    <citation type="journal article" date="2008" name="BMC Genomics">
        <title>The genome sequence of the fish pathogen Aliivibrio salmonicida strain LFI1238 shows extensive evidence of gene decay.</title>
        <authorList>
            <person name="Hjerde E."/>
            <person name="Lorentzen M.S."/>
            <person name="Holden M.T."/>
            <person name="Seeger K."/>
            <person name="Paulsen S."/>
            <person name="Bason N."/>
            <person name="Churcher C."/>
            <person name="Harris D."/>
            <person name="Norbertczak H."/>
            <person name="Quail M.A."/>
            <person name="Sanders S."/>
            <person name="Thurston S."/>
            <person name="Parkhill J."/>
            <person name="Willassen N.P."/>
            <person name="Thomson N.R."/>
        </authorList>
    </citation>
    <scope>NUCLEOTIDE SEQUENCE [LARGE SCALE GENOMIC DNA]</scope>
    <source>
        <strain evidence="4 5">LFI1238</strain>
    </source>
</reference>
<evidence type="ECO:0000313" key="4">
    <source>
        <dbReference type="EMBL" id="CAQ77958.1"/>
    </source>
</evidence>
<dbReference type="Pfam" id="PF20616">
    <property type="entry name" value="Caps_syn_GfcC_N"/>
    <property type="match status" value="1"/>
</dbReference>
<dbReference type="Proteomes" id="UP000001730">
    <property type="component" value="Chromosome 1"/>
</dbReference>
<dbReference type="AlphaFoldDB" id="B6EPH8"/>
<dbReference type="InterPro" id="IPR010425">
    <property type="entry name" value="Caps_synth_GfcC-like_C"/>
</dbReference>
<gene>
    <name evidence="4" type="ordered locus">VSAL_I0273</name>
</gene>
<proteinExistence type="predicted"/>
<feature type="chain" id="PRO_5002844759" evidence="1">
    <location>
        <begin position="21"/>
        <end position="254"/>
    </location>
</feature>
<feature type="domain" description="Capsule biosynthesis GfcC-like N-terminal" evidence="3">
    <location>
        <begin position="22"/>
        <end position="151"/>
    </location>
</feature>
<evidence type="ECO:0000259" key="3">
    <source>
        <dbReference type="Pfam" id="PF20616"/>
    </source>
</evidence>
<keyword evidence="1" id="KW-0732">Signal</keyword>
<organism evidence="4 5">
    <name type="scientific">Aliivibrio salmonicida (strain LFI1238)</name>
    <name type="common">Vibrio salmonicida (strain LFI1238)</name>
    <dbReference type="NCBI Taxonomy" id="316275"/>
    <lineage>
        <taxon>Bacteria</taxon>
        <taxon>Pseudomonadati</taxon>
        <taxon>Pseudomonadota</taxon>
        <taxon>Gammaproteobacteria</taxon>
        <taxon>Vibrionales</taxon>
        <taxon>Vibrionaceae</taxon>
        <taxon>Aliivibrio</taxon>
    </lineage>
</organism>
<sequence>MTMRIFGFLFLSLCSFFSYASDSALSITLVKNSVILSFPQATRLDSALLESLNYSNIYAYPLGLILSDDEKKNTVIQQQEKLSQQLSKLGEYSPFLSWTESTYQLNSSLLINQLAQLSFVSRLFIPLDIDEIRIKKENNPLLSGQFSLFVPERPTTITVLGLTLSPKPQTLSYIENGSVKDYLHNVDVSSQANTSQVYVIQPDGVVQIASNNQWQKNTVSIAPGATIFIGFNELPDSLSSIHQDIIQLLRNKVN</sequence>
<dbReference type="InterPro" id="IPR046459">
    <property type="entry name" value="Caps_syn_GfcC_N"/>
</dbReference>
<dbReference type="Pfam" id="PF06251">
    <property type="entry name" value="Caps_syn_GfcC_C"/>
    <property type="match status" value="1"/>
</dbReference>
<dbReference type="eggNOG" id="ENOG5030EE4">
    <property type="taxonomic scope" value="Bacteria"/>
</dbReference>
<dbReference type="Gene3D" id="3.10.20.700">
    <property type="match status" value="1"/>
</dbReference>
<dbReference type="EMBL" id="FM178379">
    <property type="protein sequence ID" value="CAQ77958.1"/>
    <property type="molecule type" value="Genomic_DNA"/>
</dbReference>
<name>B6EPH8_ALISL</name>
<dbReference type="KEGG" id="vsa:VSAL_I0273"/>
<evidence type="ECO:0000259" key="2">
    <source>
        <dbReference type="Pfam" id="PF06251"/>
    </source>
</evidence>
<feature type="signal peptide" evidence="1">
    <location>
        <begin position="1"/>
        <end position="20"/>
    </location>
</feature>
<evidence type="ECO:0000313" key="5">
    <source>
        <dbReference type="Proteomes" id="UP000001730"/>
    </source>
</evidence>